<dbReference type="eggNOG" id="COG0526">
    <property type="taxonomic scope" value="Bacteria"/>
</dbReference>
<feature type="domain" description="Thioredoxin" evidence="6">
    <location>
        <begin position="28"/>
        <end position="170"/>
    </location>
</feature>
<dbReference type="KEGG" id="rec:RHECIAT_CH0002215"/>
<dbReference type="InterPro" id="IPR050553">
    <property type="entry name" value="Thioredoxin_ResA/DsbE_sf"/>
</dbReference>
<dbReference type="InterPro" id="IPR017937">
    <property type="entry name" value="Thioredoxin_CS"/>
</dbReference>
<keyword evidence="4" id="KW-0676">Redox-active center</keyword>
<feature type="chain" id="PRO_5002797149" evidence="5">
    <location>
        <begin position="18"/>
        <end position="183"/>
    </location>
</feature>
<evidence type="ECO:0000259" key="6">
    <source>
        <dbReference type="PROSITE" id="PS51352"/>
    </source>
</evidence>
<dbReference type="InterPro" id="IPR036249">
    <property type="entry name" value="Thioredoxin-like_sf"/>
</dbReference>
<keyword evidence="3" id="KW-1015">Disulfide bond</keyword>
<evidence type="ECO:0000313" key="7">
    <source>
        <dbReference type="EMBL" id="ACE91172.1"/>
    </source>
</evidence>
<feature type="signal peptide" evidence="5">
    <location>
        <begin position="1"/>
        <end position="17"/>
    </location>
</feature>
<dbReference type="Pfam" id="PF08534">
    <property type="entry name" value="Redoxin"/>
    <property type="match status" value="1"/>
</dbReference>
<evidence type="ECO:0000256" key="3">
    <source>
        <dbReference type="ARBA" id="ARBA00023157"/>
    </source>
</evidence>
<comment type="subcellular location">
    <subcellularLocation>
        <location evidence="1">Cell envelope</location>
    </subcellularLocation>
</comment>
<dbReference type="PANTHER" id="PTHR42852">
    <property type="entry name" value="THIOL:DISULFIDE INTERCHANGE PROTEIN DSBE"/>
    <property type="match status" value="1"/>
</dbReference>
<evidence type="ECO:0000256" key="4">
    <source>
        <dbReference type="ARBA" id="ARBA00023284"/>
    </source>
</evidence>
<dbReference type="CDD" id="cd02966">
    <property type="entry name" value="TlpA_like_family"/>
    <property type="match status" value="1"/>
</dbReference>
<sequence length="183" mass="19910">MKWLVMTALVSVLASSAATERPKNFVLRDALEPIPALQFTDEAGGPQTLDGFRGKVVLLNVWATWCLPCRKEMPTLDRLQVALGGPDFEVVALSIDRGGPEAVKKFYAEIGVQHLAIHIDATSQAGFALASFGLPTTLLVDRQGQELGRLVGPAEWDAPDMIAFIRSFITQKRGGIALRPQKE</sequence>
<dbReference type="GO" id="GO:0015036">
    <property type="term" value="F:disulfide oxidoreductase activity"/>
    <property type="evidence" value="ECO:0007669"/>
    <property type="project" value="UniProtKB-ARBA"/>
</dbReference>
<evidence type="ECO:0000256" key="2">
    <source>
        <dbReference type="ARBA" id="ARBA00022748"/>
    </source>
</evidence>
<dbReference type="PANTHER" id="PTHR42852:SF6">
    <property type="entry name" value="THIOL:DISULFIDE INTERCHANGE PROTEIN DSBE"/>
    <property type="match status" value="1"/>
</dbReference>
<protein>
    <submittedName>
        <fullName evidence="7">Putative thioredoxin protein</fullName>
    </submittedName>
</protein>
<dbReference type="HOGENOM" id="CLU_042529_11_0_5"/>
<dbReference type="Gene3D" id="3.40.30.10">
    <property type="entry name" value="Glutaredoxin"/>
    <property type="match status" value="1"/>
</dbReference>
<evidence type="ECO:0000256" key="5">
    <source>
        <dbReference type="SAM" id="SignalP"/>
    </source>
</evidence>
<dbReference type="PROSITE" id="PS00194">
    <property type="entry name" value="THIOREDOXIN_1"/>
    <property type="match status" value="1"/>
</dbReference>
<organism evidence="7 8">
    <name type="scientific">Rhizobium etli (strain CIAT 652)</name>
    <dbReference type="NCBI Taxonomy" id="491916"/>
    <lineage>
        <taxon>Bacteria</taxon>
        <taxon>Pseudomonadati</taxon>
        <taxon>Pseudomonadota</taxon>
        <taxon>Alphaproteobacteria</taxon>
        <taxon>Hyphomicrobiales</taxon>
        <taxon>Rhizobiaceae</taxon>
        <taxon>Rhizobium/Agrobacterium group</taxon>
        <taxon>Rhizobium</taxon>
    </lineage>
</organism>
<evidence type="ECO:0000313" key="8">
    <source>
        <dbReference type="Proteomes" id="UP000008817"/>
    </source>
</evidence>
<dbReference type="InterPro" id="IPR013740">
    <property type="entry name" value="Redoxin"/>
</dbReference>
<dbReference type="PROSITE" id="PS51352">
    <property type="entry name" value="THIOREDOXIN_2"/>
    <property type="match status" value="1"/>
</dbReference>
<gene>
    <name evidence="7" type="ordered locus">RHECIAT_CH0002215</name>
</gene>
<proteinExistence type="predicted"/>
<dbReference type="GO" id="GO:0030313">
    <property type="term" value="C:cell envelope"/>
    <property type="evidence" value="ECO:0007669"/>
    <property type="project" value="UniProtKB-SubCell"/>
</dbReference>
<dbReference type="SUPFAM" id="SSF52833">
    <property type="entry name" value="Thioredoxin-like"/>
    <property type="match status" value="1"/>
</dbReference>
<dbReference type="GO" id="GO:0017004">
    <property type="term" value="P:cytochrome complex assembly"/>
    <property type="evidence" value="ECO:0007669"/>
    <property type="project" value="UniProtKB-KW"/>
</dbReference>
<name>B3Q0G8_RHIE6</name>
<dbReference type="EMBL" id="CP001074">
    <property type="protein sequence ID" value="ACE91172.1"/>
    <property type="molecule type" value="Genomic_DNA"/>
</dbReference>
<evidence type="ECO:0000256" key="1">
    <source>
        <dbReference type="ARBA" id="ARBA00004196"/>
    </source>
</evidence>
<dbReference type="InterPro" id="IPR013766">
    <property type="entry name" value="Thioredoxin_domain"/>
</dbReference>
<keyword evidence="5" id="KW-0732">Signal</keyword>
<accession>B3Q0G8</accession>
<reference evidence="7 8" key="1">
    <citation type="submission" date="2008-04" db="EMBL/GenBank/DDBJ databases">
        <title>Genome diversity and DNA divergence of Rhizobium etli.</title>
        <authorList>
            <person name="Gonzalez V."/>
            <person name="Acosta J.L."/>
            <person name="Santamaria R.I."/>
            <person name="Bustos P."/>
            <person name="Hernandez-Gonzalez I.L."/>
            <person name="Fernandez J.L."/>
            <person name="Diaz R."/>
            <person name="Flores M."/>
            <person name="Mora J."/>
            <person name="Palacios R."/>
            <person name="Davila G."/>
        </authorList>
    </citation>
    <scope>NUCLEOTIDE SEQUENCE [LARGE SCALE GENOMIC DNA]</scope>
    <source>
        <strain evidence="7 8">CIAT 652</strain>
    </source>
</reference>
<keyword evidence="2" id="KW-0201">Cytochrome c-type biogenesis</keyword>
<dbReference type="AlphaFoldDB" id="B3Q0G8"/>
<dbReference type="Proteomes" id="UP000008817">
    <property type="component" value="Chromosome"/>
</dbReference>